<dbReference type="EMBL" id="CP043043">
    <property type="protein sequence ID" value="QEH95995.1"/>
    <property type="molecule type" value="Genomic_DNA"/>
</dbReference>
<sequence>MLFLIIDRLSPRFVLFYIRTSIFLPREARHILSRALELTVRLRGSVVTLGSAFAISMLLSGCAQQPIVQRSVAPNPFGYQKVSAVCHVSPVTTAADGTLNVNMTVRSDDGLCAISVQKPGTGSYASFGVSPAPEHGKAFLYNYDGHTYVNYTPATAYAGTDTFTAELIPGGGKKREHLVVHATVDATGVVVAKPAVAAPTPKAATTTTKKKTVARHTTTHRKK</sequence>
<dbReference type="KEGG" id="gti:FXF46_06670"/>
<evidence type="ECO:0000256" key="1">
    <source>
        <dbReference type="SAM" id="MobiDB-lite"/>
    </source>
</evidence>
<reference evidence="2 3" key="1">
    <citation type="submission" date="2019-08" db="EMBL/GenBank/DDBJ databases">
        <title>Gluconobacter frateurii HD924 genome.</title>
        <authorList>
            <person name="Liu Y."/>
            <person name="Zhang P."/>
        </authorList>
    </citation>
    <scope>NUCLEOTIDE SEQUENCE [LARGE SCALE GENOMIC DNA]</scope>
    <source>
        <strain evidence="2 3">HD924</strain>
    </source>
</reference>
<accession>A0AAJ0QIF3</accession>
<evidence type="ECO:0000313" key="3">
    <source>
        <dbReference type="Proteomes" id="UP000323560"/>
    </source>
</evidence>
<gene>
    <name evidence="2" type="ORF">FXF46_06670</name>
</gene>
<organism evidence="2 3">
    <name type="scientific">Gluconobacter thailandicus</name>
    <dbReference type="NCBI Taxonomy" id="257438"/>
    <lineage>
        <taxon>Bacteria</taxon>
        <taxon>Pseudomonadati</taxon>
        <taxon>Pseudomonadota</taxon>
        <taxon>Alphaproteobacteria</taxon>
        <taxon>Acetobacterales</taxon>
        <taxon>Acetobacteraceae</taxon>
        <taxon>Gluconobacter</taxon>
    </lineage>
</organism>
<feature type="region of interest" description="Disordered" evidence="1">
    <location>
        <begin position="200"/>
        <end position="223"/>
    </location>
</feature>
<proteinExistence type="predicted"/>
<dbReference type="AlphaFoldDB" id="A0AAJ0QIF3"/>
<name>A0AAJ0QIF3_GLUTH</name>
<dbReference type="Proteomes" id="UP000323560">
    <property type="component" value="Chromosome"/>
</dbReference>
<protein>
    <submittedName>
        <fullName evidence="2">Uncharacterized protein</fullName>
    </submittedName>
</protein>
<feature type="compositionally biased region" description="Basic residues" evidence="1">
    <location>
        <begin position="208"/>
        <end position="223"/>
    </location>
</feature>
<dbReference type="RefSeq" id="WP_007283129.1">
    <property type="nucleotide sequence ID" value="NZ_CP043043.1"/>
</dbReference>
<evidence type="ECO:0000313" key="2">
    <source>
        <dbReference type="EMBL" id="QEH95995.1"/>
    </source>
</evidence>